<protein>
    <submittedName>
        <fullName evidence="1">Uncharacterized protein</fullName>
    </submittedName>
</protein>
<organism evidence="1 2">
    <name type="scientific">Streptomyces durmitorensis</name>
    <dbReference type="NCBI Taxonomy" id="319947"/>
    <lineage>
        <taxon>Bacteria</taxon>
        <taxon>Bacillati</taxon>
        <taxon>Actinomycetota</taxon>
        <taxon>Actinomycetes</taxon>
        <taxon>Kitasatosporales</taxon>
        <taxon>Streptomycetaceae</taxon>
        <taxon>Streptomyces</taxon>
    </lineage>
</organism>
<dbReference type="RefSeq" id="WP_249586540.1">
    <property type="nucleotide sequence ID" value="NZ_BAAAQL010000008.1"/>
</dbReference>
<dbReference type="Proteomes" id="UP000829992">
    <property type="component" value="Chromosome"/>
</dbReference>
<keyword evidence="2" id="KW-1185">Reference proteome</keyword>
<name>A0ABY4PPF8_9ACTN</name>
<evidence type="ECO:0000313" key="2">
    <source>
        <dbReference type="Proteomes" id="UP000829992"/>
    </source>
</evidence>
<accession>A0ABY4PPF8</accession>
<reference evidence="1 2" key="1">
    <citation type="submission" date="2022-05" db="EMBL/GenBank/DDBJ databases">
        <authorList>
            <person name="Zhou X."/>
            <person name="Li K."/>
            <person name="Man Y."/>
        </authorList>
    </citation>
    <scope>NUCLEOTIDE SEQUENCE [LARGE SCALE GENOMIC DNA]</scope>
    <source>
        <strain evidence="1 2">MS405</strain>
    </source>
</reference>
<evidence type="ECO:0000313" key="1">
    <source>
        <dbReference type="EMBL" id="UQT55049.1"/>
    </source>
</evidence>
<sequence length="217" mass="22850">MSAGLCLDAARRVCEVAAGGALLPGSTVVEVEVRGVSAVLAVRMNAGEVERRAAEGVAPLLDMSALDALLQLPAGLPVPELSLTPRERLRLRRCPHGAIEQGDGQLVRRLVSPLEVDVAATRTRRAGRTALMRAGRFGAYAASTVWLDGPAAGSELMVIEAGVYGLGVVRTVDGESPELLVAPRSSLRFGHTAAGWLFHEQVYEQLLGASQDLLPTP</sequence>
<dbReference type="EMBL" id="CP097289">
    <property type="protein sequence ID" value="UQT55049.1"/>
    <property type="molecule type" value="Genomic_DNA"/>
</dbReference>
<proteinExistence type="predicted"/>
<gene>
    <name evidence="1" type="ORF">M4V62_08040</name>
</gene>